<dbReference type="CDD" id="cd07302">
    <property type="entry name" value="CHD"/>
    <property type="match status" value="1"/>
</dbReference>
<dbReference type="AlphaFoldDB" id="A0A382A4F3"/>
<feature type="transmembrane region" description="Helical" evidence="1">
    <location>
        <begin position="312"/>
        <end position="333"/>
    </location>
</feature>
<feature type="transmembrane region" description="Helical" evidence="1">
    <location>
        <begin position="6"/>
        <end position="25"/>
    </location>
</feature>
<feature type="transmembrane region" description="Helical" evidence="1">
    <location>
        <begin position="364"/>
        <end position="384"/>
    </location>
</feature>
<accession>A0A382A4F3</accession>
<dbReference type="Pfam" id="PF00211">
    <property type="entry name" value="Guanylate_cyc"/>
    <property type="match status" value="1"/>
</dbReference>
<reference evidence="3" key="1">
    <citation type="submission" date="2018-05" db="EMBL/GenBank/DDBJ databases">
        <authorList>
            <person name="Lanie J.A."/>
            <person name="Ng W.-L."/>
            <person name="Kazmierczak K.M."/>
            <person name="Andrzejewski T.M."/>
            <person name="Davidsen T.M."/>
            <person name="Wayne K.J."/>
            <person name="Tettelin H."/>
            <person name="Glass J.I."/>
            <person name="Rusch D."/>
            <person name="Podicherti R."/>
            <person name="Tsui H.-C.T."/>
            <person name="Winkler M.E."/>
        </authorList>
    </citation>
    <scope>NUCLEOTIDE SEQUENCE</scope>
</reference>
<dbReference type="InterPro" id="IPR007890">
    <property type="entry name" value="CHASE2"/>
</dbReference>
<dbReference type="InterPro" id="IPR001054">
    <property type="entry name" value="A/G_cyclase"/>
</dbReference>
<proteinExistence type="predicted"/>
<dbReference type="GO" id="GO:0035556">
    <property type="term" value="P:intracellular signal transduction"/>
    <property type="evidence" value="ECO:0007669"/>
    <property type="project" value="InterPro"/>
</dbReference>
<dbReference type="SMART" id="SM01080">
    <property type="entry name" value="CHASE2"/>
    <property type="match status" value="1"/>
</dbReference>
<dbReference type="InterPro" id="IPR050697">
    <property type="entry name" value="Adenylyl/Guanylyl_Cyclase_3/4"/>
</dbReference>
<organism evidence="3">
    <name type="scientific">marine metagenome</name>
    <dbReference type="NCBI Taxonomy" id="408172"/>
    <lineage>
        <taxon>unclassified sequences</taxon>
        <taxon>metagenomes</taxon>
        <taxon>ecological metagenomes</taxon>
    </lineage>
</organism>
<protein>
    <recommendedName>
        <fullName evidence="2">Guanylate cyclase domain-containing protein</fullName>
    </recommendedName>
</protein>
<dbReference type="PANTHER" id="PTHR43081">
    <property type="entry name" value="ADENYLATE CYCLASE, TERMINAL-DIFFERENTIATION SPECIFIC-RELATED"/>
    <property type="match status" value="1"/>
</dbReference>
<dbReference type="InterPro" id="IPR029787">
    <property type="entry name" value="Nucleotide_cyclase"/>
</dbReference>
<keyword evidence="1" id="KW-0472">Membrane</keyword>
<dbReference type="SMART" id="SM00044">
    <property type="entry name" value="CYCc"/>
    <property type="match status" value="1"/>
</dbReference>
<keyword evidence="1" id="KW-0812">Transmembrane</keyword>
<gene>
    <name evidence="3" type="ORF">METZ01_LOCUS148821</name>
</gene>
<evidence type="ECO:0000313" key="3">
    <source>
        <dbReference type="EMBL" id="SVA95967.1"/>
    </source>
</evidence>
<feature type="transmembrane region" description="Helical" evidence="1">
    <location>
        <begin position="339"/>
        <end position="359"/>
    </location>
</feature>
<evidence type="ECO:0000259" key="2">
    <source>
        <dbReference type="PROSITE" id="PS50125"/>
    </source>
</evidence>
<dbReference type="Gene3D" id="3.30.70.1230">
    <property type="entry name" value="Nucleotide cyclase"/>
    <property type="match status" value="1"/>
</dbReference>
<feature type="non-terminal residue" evidence="3">
    <location>
        <position position="615"/>
    </location>
</feature>
<evidence type="ECO:0000256" key="1">
    <source>
        <dbReference type="SAM" id="Phobius"/>
    </source>
</evidence>
<dbReference type="PANTHER" id="PTHR43081:SF1">
    <property type="entry name" value="ADENYLATE CYCLASE, TERMINAL-DIFFERENTIATION SPECIFIC"/>
    <property type="match status" value="1"/>
</dbReference>
<dbReference type="SUPFAM" id="SSF55073">
    <property type="entry name" value="Nucleotide cyclase"/>
    <property type="match status" value="1"/>
</dbReference>
<dbReference type="PROSITE" id="PS50125">
    <property type="entry name" value="GUANYLATE_CYCLASE_2"/>
    <property type="match status" value="1"/>
</dbReference>
<sequence length="615" mass="68832">MYNWKTVLITIVALVGVKIWSPYLIDNVRWSYFDVLHSTQDKVQVENILLVNIDEKSIDKYGQYPFPREIYADTLWETAHNNTHVFNILFSEPDRLGGDEVFANALENRLTILSSAPTIQKESGNAPYVNTSVFGDGDIQDHVWNFPGLVSPIPGLQSSAWGMGVTVATPSVAKTPNFDGTIRSAPLVIQANGQLYPSLGFETLRAFYDQPNYQTRVTKEEGIVWVKMGRDSPIETTSSGDLMISYWNQFDSISFADLKESDIEGKILVYGLTAEGLSNPISTPMGVMYPHEVQANLIQTVSTGVQIQQSDFLEFLEVVLLLIVLLGILVAVYRLPTMYSAIVSSSIVLVQVGGGFYLWSSSLVLFDIFWSSISSIVVFGHASFNQYYTTYQLKEQIKKQFQKYLSPDMIEELQKDPSKLRLGGDRKELSFLFADIVGFTPISEAYMKNDDPEGLVLLINRFLDGMTKVVIENGGTVDKYMGDCLMAFWNAPLDCPNHAQMALKTAMEIELLTERMNREIEDEGLDLPPVVIGTGINTGPCIVGNMGSELRFDYSVVGDAVNLAARLEVQTRTYDTPILMSEFTKKQVDCEWQYIDEINVKGKSIPVKIYAPMFT</sequence>
<dbReference type="GO" id="GO:0006171">
    <property type="term" value="P:cAMP biosynthetic process"/>
    <property type="evidence" value="ECO:0007669"/>
    <property type="project" value="TreeGrafter"/>
</dbReference>
<dbReference type="Pfam" id="PF05226">
    <property type="entry name" value="CHASE2"/>
    <property type="match status" value="1"/>
</dbReference>
<keyword evidence="1" id="KW-1133">Transmembrane helix</keyword>
<feature type="domain" description="Guanylate cyclase" evidence="2">
    <location>
        <begin position="430"/>
        <end position="568"/>
    </location>
</feature>
<name>A0A382A4F3_9ZZZZ</name>
<dbReference type="EMBL" id="UINC01023727">
    <property type="protein sequence ID" value="SVA95967.1"/>
    <property type="molecule type" value="Genomic_DNA"/>
</dbReference>